<dbReference type="Proteomes" id="UP001149079">
    <property type="component" value="Unassembled WGS sequence"/>
</dbReference>
<feature type="region of interest" description="Disordered" evidence="1">
    <location>
        <begin position="1"/>
        <end position="42"/>
    </location>
</feature>
<reference evidence="2" key="2">
    <citation type="journal article" date="2023" name="IMA Fungus">
        <title>Comparative genomic study of the Penicillium genus elucidates a diverse pangenome and 15 lateral gene transfer events.</title>
        <authorList>
            <person name="Petersen C."/>
            <person name="Sorensen T."/>
            <person name="Nielsen M.R."/>
            <person name="Sondergaard T.E."/>
            <person name="Sorensen J.L."/>
            <person name="Fitzpatrick D.A."/>
            <person name="Frisvad J.C."/>
            <person name="Nielsen K.L."/>
        </authorList>
    </citation>
    <scope>NUCLEOTIDE SEQUENCE</scope>
    <source>
        <strain evidence="2">IBT 22155</strain>
    </source>
</reference>
<organism evidence="2 3">
    <name type="scientific">Penicillium bovifimosum</name>
    <dbReference type="NCBI Taxonomy" id="126998"/>
    <lineage>
        <taxon>Eukaryota</taxon>
        <taxon>Fungi</taxon>
        <taxon>Dikarya</taxon>
        <taxon>Ascomycota</taxon>
        <taxon>Pezizomycotina</taxon>
        <taxon>Eurotiomycetes</taxon>
        <taxon>Eurotiomycetidae</taxon>
        <taxon>Eurotiales</taxon>
        <taxon>Aspergillaceae</taxon>
        <taxon>Penicillium</taxon>
    </lineage>
</organism>
<evidence type="ECO:0000256" key="1">
    <source>
        <dbReference type="SAM" id="MobiDB-lite"/>
    </source>
</evidence>
<proteinExistence type="predicted"/>
<name>A0A9W9GUY2_9EURO</name>
<evidence type="ECO:0000313" key="2">
    <source>
        <dbReference type="EMBL" id="KAJ5130527.1"/>
    </source>
</evidence>
<reference evidence="2" key="1">
    <citation type="submission" date="2022-11" db="EMBL/GenBank/DDBJ databases">
        <authorList>
            <person name="Petersen C."/>
        </authorList>
    </citation>
    <scope>NUCLEOTIDE SEQUENCE</scope>
    <source>
        <strain evidence="2">IBT 22155</strain>
    </source>
</reference>
<dbReference type="RefSeq" id="XP_056520906.1">
    <property type="nucleotide sequence ID" value="XM_056667310.1"/>
</dbReference>
<dbReference type="EMBL" id="JAPQKL010000005">
    <property type="protein sequence ID" value="KAJ5130527.1"/>
    <property type="molecule type" value="Genomic_DNA"/>
</dbReference>
<dbReference type="GeneID" id="81406480"/>
<keyword evidence="3" id="KW-1185">Reference proteome</keyword>
<gene>
    <name evidence="2" type="ORF">N7515_006566</name>
</gene>
<sequence length="63" mass="7211">MWQTHKTESTNMVTFPNLRSRGAADGQIPPGKPLTTRSRSTDSMQWRLKLAKRLSIVDLIDRD</sequence>
<accession>A0A9W9GUY2</accession>
<dbReference type="AlphaFoldDB" id="A0A9W9GUY2"/>
<evidence type="ECO:0000313" key="3">
    <source>
        <dbReference type="Proteomes" id="UP001149079"/>
    </source>
</evidence>
<comment type="caution">
    <text evidence="2">The sequence shown here is derived from an EMBL/GenBank/DDBJ whole genome shotgun (WGS) entry which is preliminary data.</text>
</comment>
<protein>
    <submittedName>
        <fullName evidence="2">Uncharacterized protein</fullName>
    </submittedName>
</protein>